<dbReference type="EMBL" id="JANPWB010000015">
    <property type="protein sequence ID" value="KAJ1091962.1"/>
    <property type="molecule type" value="Genomic_DNA"/>
</dbReference>
<proteinExistence type="predicted"/>
<comment type="caution">
    <text evidence="2">The sequence shown here is derived from an EMBL/GenBank/DDBJ whole genome shotgun (WGS) entry which is preliminary data.</text>
</comment>
<evidence type="ECO:0000313" key="2">
    <source>
        <dbReference type="EMBL" id="KAJ1091962.1"/>
    </source>
</evidence>
<reference evidence="2" key="1">
    <citation type="journal article" date="2022" name="bioRxiv">
        <title>Sequencing and chromosome-scale assembly of the giantPleurodeles waltlgenome.</title>
        <authorList>
            <person name="Brown T."/>
            <person name="Elewa A."/>
            <person name="Iarovenko S."/>
            <person name="Subramanian E."/>
            <person name="Araus A.J."/>
            <person name="Petzold A."/>
            <person name="Susuki M."/>
            <person name="Suzuki K.-i.T."/>
            <person name="Hayashi T."/>
            <person name="Toyoda A."/>
            <person name="Oliveira C."/>
            <person name="Osipova E."/>
            <person name="Leigh N.D."/>
            <person name="Simon A."/>
            <person name="Yun M.H."/>
        </authorList>
    </citation>
    <scope>NUCLEOTIDE SEQUENCE</scope>
    <source>
        <strain evidence="2">20211129_DDA</strain>
        <tissue evidence="2">Liver</tissue>
    </source>
</reference>
<keyword evidence="3" id="KW-1185">Reference proteome</keyword>
<accession>A0AAV7LKD0</accession>
<sequence length="90" mass="9311">MRLGSPLLIRDVQRSGFGSLAPERTCGLSSRGEPGPRVGPSVAAERVRPAWAGEAIPPGGALVRRTGRREPPLRRSGGGAEPHPVPGEAA</sequence>
<dbReference type="AlphaFoldDB" id="A0AAV7LKD0"/>
<feature type="region of interest" description="Disordered" evidence="1">
    <location>
        <begin position="54"/>
        <end position="90"/>
    </location>
</feature>
<name>A0AAV7LKD0_PLEWA</name>
<evidence type="ECO:0000256" key="1">
    <source>
        <dbReference type="SAM" id="MobiDB-lite"/>
    </source>
</evidence>
<dbReference type="Proteomes" id="UP001066276">
    <property type="component" value="Chromosome 11"/>
</dbReference>
<organism evidence="2 3">
    <name type="scientific">Pleurodeles waltl</name>
    <name type="common">Iberian ribbed newt</name>
    <dbReference type="NCBI Taxonomy" id="8319"/>
    <lineage>
        <taxon>Eukaryota</taxon>
        <taxon>Metazoa</taxon>
        <taxon>Chordata</taxon>
        <taxon>Craniata</taxon>
        <taxon>Vertebrata</taxon>
        <taxon>Euteleostomi</taxon>
        <taxon>Amphibia</taxon>
        <taxon>Batrachia</taxon>
        <taxon>Caudata</taxon>
        <taxon>Salamandroidea</taxon>
        <taxon>Salamandridae</taxon>
        <taxon>Pleurodelinae</taxon>
        <taxon>Pleurodeles</taxon>
    </lineage>
</organism>
<gene>
    <name evidence="2" type="ORF">NDU88_005076</name>
</gene>
<evidence type="ECO:0000313" key="3">
    <source>
        <dbReference type="Proteomes" id="UP001066276"/>
    </source>
</evidence>
<feature type="region of interest" description="Disordered" evidence="1">
    <location>
        <begin position="20"/>
        <end position="42"/>
    </location>
</feature>
<protein>
    <submittedName>
        <fullName evidence="2">Uncharacterized protein</fullName>
    </submittedName>
</protein>